<dbReference type="AlphaFoldDB" id="A0A7W4TL58"/>
<keyword evidence="1" id="KW-0472">Membrane</keyword>
<evidence type="ECO:0000313" key="2">
    <source>
        <dbReference type="EMBL" id="MBB2900865.1"/>
    </source>
</evidence>
<protein>
    <submittedName>
        <fullName evidence="2">ATP/ADP translocase</fullName>
    </submittedName>
</protein>
<sequence length="84" mass="8916">MSTEEQQRVRGRGWAVTLLVVGAVLVVAGIAFHGVAAAHRPSGPGGSTTWEALLDHAALRWGAYGAVVGGVYLVVRGWNLRRRP</sequence>
<reference evidence="2 3" key="1">
    <citation type="submission" date="2020-08" db="EMBL/GenBank/DDBJ databases">
        <title>The Agave Microbiome: Exploring the role of microbial communities in plant adaptations to desert environments.</title>
        <authorList>
            <person name="Partida-Martinez L.P."/>
        </authorList>
    </citation>
    <scope>NUCLEOTIDE SEQUENCE [LARGE SCALE GENOMIC DNA]</scope>
    <source>
        <strain evidence="2 3">AS2.23</strain>
    </source>
</reference>
<feature type="transmembrane region" description="Helical" evidence="1">
    <location>
        <begin position="12"/>
        <end position="38"/>
    </location>
</feature>
<proteinExistence type="predicted"/>
<accession>A0A7W4TL58</accession>
<comment type="caution">
    <text evidence="2">The sequence shown here is derived from an EMBL/GenBank/DDBJ whole genome shotgun (WGS) entry which is preliminary data.</text>
</comment>
<dbReference type="RefSeq" id="WP_041291982.1">
    <property type="nucleotide sequence ID" value="NZ_JACHVY010000001.1"/>
</dbReference>
<dbReference type="Proteomes" id="UP000533269">
    <property type="component" value="Unassembled WGS sequence"/>
</dbReference>
<evidence type="ECO:0000313" key="3">
    <source>
        <dbReference type="Proteomes" id="UP000533269"/>
    </source>
</evidence>
<keyword evidence="1" id="KW-1133">Transmembrane helix</keyword>
<name>A0A7W4TL58_KINRA</name>
<reference evidence="2 3" key="2">
    <citation type="submission" date="2020-08" db="EMBL/GenBank/DDBJ databases">
        <authorList>
            <person name="Partida-Martinez L."/>
            <person name="Huntemann M."/>
            <person name="Clum A."/>
            <person name="Wang J."/>
            <person name="Palaniappan K."/>
            <person name="Ritter S."/>
            <person name="Chen I.-M."/>
            <person name="Stamatis D."/>
            <person name="Reddy T."/>
            <person name="O'Malley R."/>
            <person name="Daum C."/>
            <person name="Shapiro N."/>
            <person name="Ivanova N."/>
            <person name="Kyrpides N."/>
            <person name="Woyke T."/>
        </authorList>
    </citation>
    <scope>NUCLEOTIDE SEQUENCE [LARGE SCALE GENOMIC DNA]</scope>
    <source>
        <strain evidence="2 3">AS2.23</strain>
    </source>
</reference>
<organism evidence="2 3">
    <name type="scientific">Kineococcus radiotolerans</name>
    <dbReference type="NCBI Taxonomy" id="131568"/>
    <lineage>
        <taxon>Bacteria</taxon>
        <taxon>Bacillati</taxon>
        <taxon>Actinomycetota</taxon>
        <taxon>Actinomycetes</taxon>
        <taxon>Kineosporiales</taxon>
        <taxon>Kineosporiaceae</taxon>
        <taxon>Kineococcus</taxon>
    </lineage>
</organism>
<feature type="transmembrane region" description="Helical" evidence="1">
    <location>
        <begin position="58"/>
        <end position="75"/>
    </location>
</feature>
<gene>
    <name evidence="2" type="ORF">FHR75_001653</name>
</gene>
<dbReference type="EMBL" id="JACHVY010000001">
    <property type="protein sequence ID" value="MBB2900865.1"/>
    <property type="molecule type" value="Genomic_DNA"/>
</dbReference>
<keyword evidence="1" id="KW-0812">Transmembrane</keyword>
<evidence type="ECO:0000256" key="1">
    <source>
        <dbReference type="SAM" id="Phobius"/>
    </source>
</evidence>